<evidence type="ECO:0000313" key="2">
    <source>
        <dbReference type="Proteomes" id="UP001174691"/>
    </source>
</evidence>
<evidence type="ECO:0000313" key="1">
    <source>
        <dbReference type="EMBL" id="KAJ9162410.1"/>
    </source>
</evidence>
<dbReference type="Proteomes" id="UP001174691">
    <property type="component" value="Unassembled WGS sequence"/>
</dbReference>
<organism evidence="1 2">
    <name type="scientific">Coniochaeta hoffmannii</name>
    <dbReference type="NCBI Taxonomy" id="91930"/>
    <lineage>
        <taxon>Eukaryota</taxon>
        <taxon>Fungi</taxon>
        <taxon>Dikarya</taxon>
        <taxon>Ascomycota</taxon>
        <taxon>Pezizomycotina</taxon>
        <taxon>Sordariomycetes</taxon>
        <taxon>Sordariomycetidae</taxon>
        <taxon>Coniochaetales</taxon>
        <taxon>Coniochaetaceae</taxon>
        <taxon>Coniochaeta</taxon>
    </lineage>
</organism>
<proteinExistence type="predicted"/>
<protein>
    <submittedName>
        <fullName evidence="1">Uncharacterized protein</fullName>
    </submittedName>
</protein>
<dbReference type="EMBL" id="JANBVN010000012">
    <property type="protein sequence ID" value="KAJ9162410.1"/>
    <property type="molecule type" value="Genomic_DNA"/>
</dbReference>
<accession>A0AA38W059</accession>
<name>A0AA38W059_9PEZI</name>
<reference evidence="1" key="1">
    <citation type="submission" date="2022-07" db="EMBL/GenBank/DDBJ databases">
        <title>Fungi with potential for degradation of polypropylene.</title>
        <authorList>
            <person name="Gostincar C."/>
        </authorList>
    </citation>
    <scope>NUCLEOTIDE SEQUENCE</scope>
    <source>
        <strain evidence="1">EXF-13287</strain>
    </source>
</reference>
<comment type="caution">
    <text evidence="1">The sequence shown here is derived from an EMBL/GenBank/DDBJ whole genome shotgun (WGS) entry which is preliminary data.</text>
</comment>
<keyword evidence="2" id="KW-1185">Reference proteome</keyword>
<sequence length="320" mass="36321">MPLRENEDKLLRWICGPGRAVVPPYKDRQGNWRPDYLLEKVVLPDGSPLHIVNENFDMKDPVWLAKVFREKTGQEVRFVKPSDLKWLPDEASNGAHRVFCSTEDGCGIERVYQVDFEIEQEKFEAIDFKNLCHLAPTCINDLRSVFFINDQRFLGIVYEELENLVLQGTLTGHEAEVLRQGLAPSFLPTSSTWAKVIEESEADPTVKDQWVLKNARSGLSKGHVFGRVTDKAKWLDKLMSAKVSNCNPDGDSYVLQRYIEQTEYDTWSHLTSNIMRSHLVSSYFSSNGQFLGIGGMRTSDLTILSMINGVGYLLNVVTAL</sequence>
<dbReference type="AlphaFoldDB" id="A0AA38W059"/>
<gene>
    <name evidence="1" type="ORF">NKR19_g1310</name>
</gene>